<organism evidence="2 3">
    <name type="scientific">Devosia epidermidihirudinis</name>
    <dbReference type="NCBI Taxonomy" id="1293439"/>
    <lineage>
        <taxon>Bacteria</taxon>
        <taxon>Pseudomonadati</taxon>
        <taxon>Pseudomonadota</taxon>
        <taxon>Alphaproteobacteria</taxon>
        <taxon>Hyphomicrobiales</taxon>
        <taxon>Devosiaceae</taxon>
        <taxon>Devosia</taxon>
    </lineage>
</organism>
<dbReference type="STRING" id="1293439.WH87_04930"/>
<accession>A0A0F5QFR3</accession>
<evidence type="ECO:0000313" key="2">
    <source>
        <dbReference type="EMBL" id="KKC39538.1"/>
    </source>
</evidence>
<dbReference type="EMBL" id="LANJ01000011">
    <property type="protein sequence ID" value="KKC39538.1"/>
    <property type="molecule type" value="Genomic_DNA"/>
</dbReference>
<feature type="region of interest" description="Disordered" evidence="1">
    <location>
        <begin position="33"/>
        <end position="108"/>
    </location>
</feature>
<evidence type="ECO:0000313" key="3">
    <source>
        <dbReference type="Proteomes" id="UP000033411"/>
    </source>
</evidence>
<name>A0A0F5QFR3_9HYPH</name>
<sequence length="119" mass="12935">MMTRTRRTFGKAIGLLEEIGQSELVKRLIRDGLRGKGAGTPEQRVNEKAGSANDGAHRQGTQGEREEKPLHADEPSPARQNRPALRVVNGKCEPTRPQSERLPPLGVGSHLTLIIGGKL</sequence>
<gene>
    <name evidence="2" type="ORF">WH87_04930</name>
</gene>
<comment type="caution">
    <text evidence="2">The sequence shown here is derived from an EMBL/GenBank/DDBJ whole genome shotgun (WGS) entry which is preliminary data.</text>
</comment>
<feature type="compositionally biased region" description="Basic and acidic residues" evidence="1">
    <location>
        <begin position="63"/>
        <end position="76"/>
    </location>
</feature>
<proteinExistence type="predicted"/>
<dbReference type="Proteomes" id="UP000033411">
    <property type="component" value="Unassembled WGS sequence"/>
</dbReference>
<dbReference type="PATRIC" id="fig|1293439.3.peg.550"/>
<keyword evidence="3" id="KW-1185">Reference proteome</keyword>
<protein>
    <submittedName>
        <fullName evidence="2">Uncharacterized protein</fullName>
    </submittedName>
</protein>
<dbReference type="AlphaFoldDB" id="A0A0F5QFR3"/>
<reference evidence="2 3" key="1">
    <citation type="submission" date="2015-03" db="EMBL/GenBank/DDBJ databases">
        <authorList>
            <person name="Lepp D."/>
            <person name="Hassan Y.I."/>
            <person name="Li X.-Z."/>
            <person name="Zhou T."/>
        </authorList>
    </citation>
    <scope>NUCLEOTIDE SEQUENCE [LARGE SCALE GENOMIC DNA]</scope>
    <source>
        <strain evidence="2 3">E84</strain>
    </source>
</reference>
<evidence type="ECO:0000256" key="1">
    <source>
        <dbReference type="SAM" id="MobiDB-lite"/>
    </source>
</evidence>